<protein>
    <recommendedName>
        <fullName evidence="3">ABC transporter domain-containing protein</fullName>
    </recommendedName>
</protein>
<evidence type="ECO:0000313" key="2">
    <source>
        <dbReference type="Proteomes" id="UP000032141"/>
    </source>
</evidence>
<dbReference type="PANTHER" id="PTHR19229">
    <property type="entry name" value="ATP-BINDING CASSETTE TRANSPORTER SUBFAMILY A ABCA"/>
    <property type="match status" value="1"/>
</dbReference>
<reference evidence="1 2" key="1">
    <citation type="journal article" date="2014" name="Genome Biol.">
        <title>Transcriptome and methylome profiling reveals relics of genome dominance in the mesopolyploid Brassica oleracea.</title>
        <authorList>
            <person name="Parkin I.A."/>
            <person name="Koh C."/>
            <person name="Tang H."/>
            <person name="Robinson S.J."/>
            <person name="Kagale S."/>
            <person name="Clarke W.E."/>
            <person name="Town C.D."/>
            <person name="Nixon J."/>
            <person name="Krishnakumar V."/>
            <person name="Bidwell S.L."/>
            <person name="Denoeud F."/>
            <person name="Belcram H."/>
            <person name="Links M.G."/>
            <person name="Just J."/>
            <person name="Clarke C."/>
            <person name="Bender T."/>
            <person name="Huebert T."/>
            <person name="Mason A.S."/>
            <person name="Pires J.C."/>
            <person name="Barker G."/>
            <person name="Moore J."/>
            <person name="Walley P.G."/>
            <person name="Manoli S."/>
            <person name="Batley J."/>
            <person name="Edwards D."/>
            <person name="Nelson M.N."/>
            <person name="Wang X."/>
            <person name="Paterson A.H."/>
            <person name="King G."/>
            <person name="Bancroft I."/>
            <person name="Chalhoub B."/>
            <person name="Sharpe A.G."/>
        </authorList>
    </citation>
    <scope>NUCLEOTIDE SEQUENCE</scope>
    <source>
        <strain evidence="1 2">cv. TO1000</strain>
    </source>
</reference>
<dbReference type="GO" id="GO:0140359">
    <property type="term" value="F:ABC-type transporter activity"/>
    <property type="evidence" value="ECO:0007669"/>
    <property type="project" value="InterPro"/>
</dbReference>
<keyword evidence="2" id="KW-1185">Reference proteome</keyword>
<dbReference type="GO" id="GO:0005319">
    <property type="term" value="F:lipid transporter activity"/>
    <property type="evidence" value="ECO:0007669"/>
    <property type="project" value="TreeGrafter"/>
</dbReference>
<dbReference type="EnsemblPlants" id="Bo1g072410.1">
    <property type="protein sequence ID" value="Bo1g072410.1"/>
    <property type="gene ID" value="Bo1g072410"/>
</dbReference>
<dbReference type="Pfam" id="PF24526">
    <property type="entry name" value="ABCA12_C"/>
    <property type="match status" value="1"/>
</dbReference>
<dbReference type="AlphaFoldDB" id="A0A0D3A906"/>
<proteinExistence type="predicted"/>
<evidence type="ECO:0000313" key="1">
    <source>
        <dbReference type="EnsemblPlants" id="Bo1g072410.1"/>
    </source>
</evidence>
<dbReference type="Proteomes" id="UP000032141">
    <property type="component" value="Chromosome C1"/>
</dbReference>
<accession>A0A0D3A906</accession>
<dbReference type="InterPro" id="IPR026082">
    <property type="entry name" value="ABCA"/>
</dbReference>
<name>A0A0D3A906_BRAOL</name>
<dbReference type="Gramene" id="Bo1g072410.1">
    <property type="protein sequence ID" value="Bo1g072410.1"/>
    <property type="gene ID" value="Bo1g072410"/>
</dbReference>
<dbReference type="PANTHER" id="PTHR19229:SF154">
    <property type="entry name" value="ABC TRANSPORTER A FAMILY MEMBER 3-RELATED"/>
    <property type="match status" value="1"/>
</dbReference>
<dbReference type="STRING" id="109376.A0A0D3A906"/>
<dbReference type="HOGENOM" id="CLU_1847877_0_0_1"/>
<dbReference type="OMA" id="CCTIFAR"/>
<evidence type="ECO:0008006" key="3">
    <source>
        <dbReference type="Google" id="ProtNLM"/>
    </source>
</evidence>
<sequence>MVRRNSVGKYRRNSDNFAVNRNVVGIYRRTSNDYNDGGLQCIGNPKELKGRYGGSYVLTMTTAPEHAKDVEMLVQDVSPNARKLYHIAGTQKFEIPKEEVRISQVFQAVEKAKRSFKVFALADTTLEDVFIKVARRSDL</sequence>
<dbReference type="GO" id="GO:0016020">
    <property type="term" value="C:membrane"/>
    <property type="evidence" value="ECO:0007669"/>
    <property type="project" value="InterPro"/>
</dbReference>
<dbReference type="eggNOG" id="KOG0059">
    <property type="taxonomic scope" value="Eukaryota"/>
</dbReference>
<organism evidence="1 2">
    <name type="scientific">Brassica oleracea var. oleracea</name>
    <dbReference type="NCBI Taxonomy" id="109376"/>
    <lineage>
        <taxon>Eukaryota</taxon>
        <taxon>Viridiplantae</taxon>
        <taxon>Streptophyta</taxon>
        <taxon>Embryophyta</taxon>
        <taxon>Tracheophyta</taxon>
        <taxon>Spermatophyta</taxon>
        <taxon>Magnoliopsida</taxon>
        <taxon>eudicotyledons</taxon>
        <taxon>Gunneridae</taxon>
        <taxon>Pentapetalae</taxon>
        <taxon>rosids</taxon>
        <taxon>malvids</taxon>
        <taxon>Brassicales</taxon>
        <taxon>Brassicaceae</taxon>
        <taxon>Brassiceae</taxon>
        <taxon>Brassica</taxon>
    </lineage>
</organism>
<reference evidence="1" key="2">
    <citation type="submission" date="2015-03" db="UniProtKB">
        <authorList>
            <consortium name="EnsemblPlants"/>
        </authorList>
    </citation>
    <scope>IDENTIFICATION</scope>
</reference>